<evidence type="ECO:0000313" key="3">
    <source>
        <dbReference type="EMBL" id="KAL3725890.1"/>
    </source>
</evidence>
<accession>A0ABD3JF63</accession>
<dbReference type="EMBL" id="JBJKBG010000008">
    <property type="protein sequence ID" value="KAL3725890.1"/>
    <property type="molecule type" value="Genomic_DNA"/>
</dbReference>
<gene>
    <name evidence="3" type="ORF">ACJRO7_030860</name>
</gene>
<dbReference type="PANTHER" id="PTHR47926:SF528">
    <property type="entry name" value="PENTATRICOPEPTIDE REPEAT-CONTAINING PROTEIN"/>
    <property type="match status" value="1"/>
</dbReference>
<feature type="repeat" description="PPR" evidence="2">
    <location>
        <begin position="201"/>
        <end position="235"/>
    </location>
</feature>
<keyword evidence="4" id="KW-1185">Reference proteome</keyword>
<reference evidence="3 4" key="1">
    <citation type="submission" date="2024-11" db="EMBL/GenBank/DDBJ databases">
        <title>Chromosome-level genome assembly of Eucalyptus globulus Labill. provides insights into its genome evolution.</title>
        <authorList>
            <person name="Li X."/>
        </authorList>
    </citation>
    <scope>NUCLEOTIDE SEQUENCE [LARGE SCALE GENOMIC DNA]</scope>
    <source>
        <strain evidence="3">CL2024</strain>
        <tissue evidence="3">Fresh tender leaves</tissue>
    </source>
</reference>
<proteinExistence type="predicted"/>
<protein>
    <submittedName>
        <fullName evidence="3">Uncharacterized protein</fullName>
    </submittedName>
</protein>
<dbReference type="Gene3D" id="1.25.40.10">
    <property type="entry name" value="Tetratricopeptide repeat domain"/>
    <property type="match status" value="4"/>
</dbReference>
<organism evidence="3 4">
    <name type="scientific">Eucalyptus globulus</name>
    <name type="common">Tasmanian blue gum</name>
    <dbReference type="NCBI Taxonomy" id="34317"/>
    <lineage>
        <taxon>Eukaryota</taxon>
        <taxon>Viridiplantae</taxon>
        <taxon>Streptophyta</taxon>
        <taxon>Embryophyta</taxon>
        <taxon>Tracheophyta</taxon>
        <taxon>Spermatophyta</taxon>
        <taxon>Magnoliopsida</taxon>
        <taxon>eudicotyledons</taxon>
        <taxon>Gunneridae</taxon>
        <taxon>Pentapetalae</taxon>
        <taxon>rosids</taxon>
        <taxon>malvids</taxon>
        <taxon>Myrtales</taxon>
        <taxon>Myrtaceae</taxon>
        <taxon>Myrtoideae</taxon>
        <taxon>Eucalypteae</taxon>
        <taxon>Eucalyptus</taxon>
    </lineage>
</organism>
<evidence type="ECO:0000256" key="1">
    <source>
        <dbReference type="ARBA" id="ARBA00022737"/>
    </source>
</evidence>
<feature type="repeat" description="PPR" evidence="2">
    <location>
        <begin position="333"/>
        <end position="367"/>
    </location>
</feature>
<keyword evidence="1" id="KW-0677">Repeat</keyword>
<dbReference type="InterPro" id="IPR046848">
    <property type="entry name" value="E_motif"/>
</dbReference>
<dbReference type="PANTHER" id="PTHR47926">
    <property type="entry name" value="PENTATRICOPEPTIDE REPEAT-CONTAINING PROTEIN"/>
    <property type="match status" value="1"/>
</dbReference>
<dbReference type="InterPro" id="IPR011990">
    <property type="entry name" value="TPR-like_helical_dom_sf"/>
</dbReference>
<feature type="repeat" description="PPR" evidence="2">
    <location>
        <begin position="434"/>
        <end position="468"/>
    </location>
</feature>
<dbReference type="InterPro" id="IPR002885">
    <property type="entry name" value="PPR_rpt"/>
</dbReference>
<evidence type="ECO:0000256" key="2">
    <source>
        <dbReference type="PROSITE-ProRule" id="PRU00708"/>
    </source>
</evidence>
<dbReference type="FunFam" id="1.25.40.10:FF:000090">
    <property type="entry name" value="Pentatricopeptide repeat-containing protein, chloroplastic"/>
    <property type="match status" value="1"/>
</dbReference>
<dbReference type="Pfam" id="PF20431">
    <property type="entry name" value="E_motif"/>
    <property type="match status" value="1"/>
</dbReference>
<dbReference type="InterPro" id="IPR046960">
    <property type="entry name" value="PPR_At4g14850-like_plant"/>
</dbReference>
<dbReference type="FunFam" id="1.25.40.10:FF:000470">
    <property type="entry name" value="Pentatricopeptide repeat-containing protein At5g66520"/>
    <property type="match status" value="1"/>
</dbReference>
<sequence>MFLALQRATVGCSRLKHSLSHRRAIHGKLSFKSVAARTLHDRLERCSSVSELKTIHAQIIFRGLAHEILLLGKLVSFCAVDGAGDLAYARYLFDKMREPNRFMYNSLIRGYANSEDPLEAVLLYRRMIGSGISPNEFTFPFVLKACAAESLYWVSVLVHAQAVKLGFGFQVCVQNALMTVYVSCGLVGDARKLFDEIADRTLVSWNLMIGGYSKIGCSREAFGLFEEMRKLRLQIDEFTLANLISVCSQTGQLDLGKYAHLYIEITGVEVDIIVSNSLLDMYAKCGDLHTAEAVFKKIPNKDVVSWTTMVNAYANQGSLRLAQQCFDQMPKKNVVSWNSLISSYVQFGRSKEALNLFRRMCDSRVIPDETTLIAVLSACSHIGDAATGEEIYIYISKSGIRPSITLYNALMTMFGKCGAVQIAVDIFKKMKPRNLVSWNVAIGGLALHGCGAEAIKLFEDMEASRIFPNEITFTGLLSACSHSGLIEMGRYYFQRMSSAYGISPEIEHYACLIDLLGRGGFLEEALGLIGKMPMRPDIVIWGALLAACRTHHYGHIGKFILKQLLELLPHSSGLCVLLSNLYAEARRWDIARKIRKIMNESGIAKCRAVSFIEIDGNVYEFMVDDKRGEMSSSLYLVLDQLTDHLKFEGCPCNLSGAFWEAEDVQ</sequence>
<dbReference type="PROSITE" id="PS51375">
    <property type="entry name" value="PPR"/>
    <property type="match status" value="5"/>
</dbReference>
<feature type="repeat" description="PPR" evidence="2">
    <location>
        <begin position="100"/>
        <end position="134"/>
    </location>
</feature>
<dbReference type="FunFam" id="1.25.40.10:FF:000348">
    <property type="entry name" value="Pentatricopeptide repeat-containing protein chloroplastic"/>
    <property type="match status" value="1"/>
</dbReference>
<name>A0ABD3JF63_EUCGL</name>
<dbReference type="AlphaFoldDB" id="A0ABD3JF63"/>
<evidence type="ECO:0000313" key="4">
    <source>
        <dbReference type="Proteomes" id="UP001634007"/>
    </source>
</evidence>
<feature type="repeat" description="PPR" evidence="2">
    <location>
        <begin position="302"/>
        <end position="332"/>
    </location>
</feature>
<dbReference type="Pfam" id="PF13041">
    <property type="entry name" value="PPR_2"/>
    <property type="match status" value="4"/>
</dbReference>
<comment type="caution">
    <text evidence="3">The sequence shown here is derived from an EMBL/GenBank/DDBJ whole genome shotgun (WGS) entry which is preliminary data.</text>
</comment>
<dbReference type="Proteomes" id="UP001634007">
    <property type="component" value="Unassembled WGS sequence"/>
</dbReference>
<dbReference type="NCBIfam" id="TIGR00756">
    <property type="entry name" value="PPR"/>
    <property type="match status" value="6"/>
</dbReference>
<dbReference type="Pfam" id="PF01535">
    <property type="entry name" value="PPR"/>
    <property type="match status" value="4"/>
</dbReference>